<evidence type="ECO:0000313" key="2">
    <source>
        <dbReference type="Proteomes" id="UP000261758"/>
    </source>
</evidence>
<organism evidence="1 2">
    <name type="scientific">Ralstonia solanacearum</name>
    <name type="common">Pseudomonas solanacearum</name>
    <dbReference type="NCBI Taxonomy" id="305"/>
    <lineage>
        <taxon>Bacteria</taxon>
        <taxon>Pseudomonadati</taxon>
        <taxon>Pseudomonadota</taxon>
        <taxon>Betaproteobacteria</taxon>
        <taxon>Burkholderiales</taxon>
        <taxon>Burkholderiaceae</taxon>
        <taxon>Ralstonia</taxon>
        <taxon>Ralstonia solanacearum species complex</taxon>
    </lineage>
</organism>
<reference evidence="1 2" key="1">
    <citation type="submission" date="2017-08" db="EMBL/GenBank/DDBJ databases">
        <title>Genome sequences of Ralstonia solanacearum Species Complex (RSSC) isolated from Potato bacterial wilts in Korea.</title>
        <authorList>
            <person name="Cho H."/>
            <person name="Song E.-S."/>
            <person name="Lee Y.K."/>
            <person name="Lee S."/>
            <person name="Lee S.-W."/>
            <person name="Jo A."/>
            <person name="Kim J.-G."/>
            <person name="Hwang I."/>
        </authorList>
    </citation>
    <scope>NUCLEOTIDE SEQUENCE [LARGE SCALE GENOMIC DNA]</scope>
    <source>
        <strain evidence="1 2">T98</strain>
    </source>
</reference>
<protein>
    <submittedName>
        <fullName evidence="1">Uncharacterized protein</fullName>
    </submittedName>
</protein>
<name>A0AAD0WEX2_RALSL</name>
<dbReference type="Proteomes" id="UP000261758">
    <property type="component" value="Chromosome"/>
</dbReference>
<sequence>MEGPSLSEGIPLPVMVRALGDIQNIADKAYLVLSNRGRIAANDRKIFYLESRGIQHGSLSATLGIVVAGVQPMLPIISDLGPTGIWERTKEAFNLLKLVFSSKKAGMDVKISEVSGGMVNVNTGTQNITFSGPVLQIAKNALPHYEDLARLLEPQNINTIRLGRDGRADIELKENDRLLFDLPHEVQEDVRTLECEIYEFDKYEKQGRINVRAGQQIEKGEYKFNVVGGQESSEYIEAMLHRQVRVICHEEIVDHPLLGRKIARLQVIKVAVVE</sequence>
<proteinExistence type="predicted"/>
<dbReference type="AlphaFoldDB" id="A0AAD0WEX2"/>
<evidence type="ECO:0000313" key="1">
    <source>
        <dbReference type="EMBL" id="AXV80193.1"/>
    </source>
</evidence>
<gene>
    <name evidence="1" type="ORF">CJO77_00700</name>
</gene>
<accession>A0AAD0WEX2</accession>
<dbReference type="EMBL" id="CP022759">
    <property type="protein sequence ID" value="AXV80193.1"/>
    <property type="molecule type" value="Genomic_DNA"/>
</dbReference>